<reference evidence="15" key="1">
    <citation type="journal article" date="2014" name="Int. J. Syst. Evol. Microbiol.">
        <title>Complete genome sequence of Corynebacterium casei LMG S-19264T (=DSM 44701T), isolated from a smear-ripened cheese.</title>
        <authorList>
            <consortium name="US DOE Joint Genome Institute (JGI-PGF)"/>
            <person name="Walter F."/>
            <person name="Albersmeier A."/>
            <person name="Kalinowski J."/>
            <person name="Ruckert C."/>
        </authorList>
    </citation>
    <scope>NUCLEOTIDE SEQUENCE</scope>
    <source>
        <strain evidence="15">KCTC 42651</strain>
    </source>
</reference>
<dbReference type="Gene3D" id="3.20.20.60">
    <property type="entry name" value="Phosphoenolpyruvate-binding domains"/>
    <property type="match status" value="1"/>
</dbReference>
<dbReference type="Pfam" id="PF01590">
    <property type="entry name" value="GAF"/>
    <property type="match status" value="1"/>
</dbReference>
<dbReference type="Pfam" id="PF00391">
    <property type="entry name" value="PEP-utilizers"/>
    <property type="match status" value="1"/>
</dbReference>
<evidence type="ECO:0000256" key="7">
    <source>
        <dbReference type="ARBA" id="ARBA00022490"/>
    </source>
</evidence>
<dbReference type="PRINTS" id="PR01736">
    <property type="entry name" value="PHPHTRNFRASE"/>
</dbReference>
<dbReference type="GO" id="GO:0046872">
    <property type="term" value="F:metal ion binding"/>
    <property type="evidence" value="ECO:0007669"/>
    <property type="project" value="UniProtKB-KW"/>
</dbReference>
<evidence type="ECO:0000256" key="12">
    <source>
        <dbReference type="ARBA" id="ARBA00022777"/>
    </source>
</evidence>
<dbReference type="InterPro" id="IPR008731">
    <property type="entry name" value="PTS_EIN"/>
</dbReference>
<protein>
    <recommendedName>
        <fullName evidence="5">phosphoenolpyruvate--protein phosphotransferase</fullName>
        <ecNumber evidence="5">2.7.3.9</ecNumber>
    </recommendedName>
</protein>
<dbReference type="GO" id="GO:0009401">
    <property type="term" value="P:phosphoenolpyruvate-dependent sugar phosphotransferase system"/>
    <property type="evidence" value="ECO:0007669"/>
    <property type="project" value="UniProtKB-KW"/>
</dbReference>
<keyword evidence="13" id="KW-0460">Magnesium</keyword>
<dbReference type="InterPro" id="IPR029016">
    <property type="entry name" value="GAF-like_dom_sf"/>
</dbReference>
<keyword evidence="12" id="KW-0418">Kinase</keyword>
<dbReference type="GO" id="GO:0008965">
    <property type="term" value="F:phosphoenolpyruvate-protein phosphotransferase activity"/>
    <property type="evidence" value="ECO:0007669"/>
    <property type="project" value="UniProtKB-EC"/>
</dbReference>
<accession>A0A919CQS2</accession>
<evidence type="ECO:0000313" key="16">
    <source>
        <dbReference type="Proteomes" id="UP000630353"/>
    </source>
</evidence>
<keyword evidence="6" id="KW-0813">Transport</keyword>
<evidence type="ECO:0000256" key="6">
    <source>
        <dbReference type="ARBA" id="ARBA00022448"/>
    </source>
</evidence>
<reference evidence="15" key="2">
    <citation type="submission" date="2020-09" db="EMBL/GenBank/DDBJ databases">
        <authorList>
            <person name="Sun Q."/>
            <person name="Kim S."/>
        </authorList>
    </citation>
    <scope>NUCLEOTIDE SEQUENCE</scope>
    <source>
        <strain evidence="15">KCTC 42651</strain>
    </source>
</reference>
<dbReference type="InterPro" id="IPR023151">
    <property type="entry name" value="PEP_util_CS"/>
</dbReference>
<dbReference type="InterPro" id="IPR000121">
    <property type="entry name" value="PEP_util_C"/>
</dbReference>
<dbReference type="GO" id="GO:0005737">
    <property type="term" value="C:cytoplasm"/>
    <property type="evidence" value="ECO:0007669"/>
    <property type="project" value="UniProtKB-SubCell"/>
</dbReference>
<dbReference type="AlphaFoldDB" id="A0A919CQS2"/>
<dbReference type="SUPFAM" id="SSF51621">
    <property type="entry name" value="Phosphoenolpyruvate/pyruvate domain"/>
    <property type="match status" value="1"/>
</dbReference>
<dbReference type="InterPro" id="IPR040442">
    <property type="entry name" value="Pyrv_kinase-like_dom_sf"/>
</dbReference>
<evidence type="ECO:0000313" key="15">
    <source>
        <dbReference type="EMBL" id="GHD55634.1"/>
    </source>
</evidence>
<dbReference type="InterPro" id="IPR006318">
    <property type="entry name" value="PTS_EI-like"/>
</dbReference>
<dbReference type="InterPro" id="IPR008279">
    <property type="entry name" value="PEP-util_enz_mobile_dom"/>
</dbReference>
<name>A0A919CQS2_9PROT</name>
<comment type="catalytic activity">
    <reaction evidence="1">
        <text>L-histidyl-[protein] + phosphoenolpyruvate = N(pros)-phospho-L-histidyl-[protein] + pyruvate</text>
        <dbReference type="Rhea" id="RHEA:23880"/>
        <dbReference type="Rhea" id="RHEA-COMP:9745"/>
        <dbReference type="Rhea" id="RHEA-COMP:9746"/>
        <dbReference type="ChEBI" id="CHEBI:15361"/>
        <dbReference type="ChEBI" id="CHEBI:29979"/>
        <dbReference type="ChEBI" id="CHEBI:58702"/>
        <dbReference type="ChEBI" id="CHEBI:64837"/>
        <dbReference type="EC" id="2.7.3.9"/>
    </reaction>
</comment>
<dbReference type="PANTHER" id="PTHR46244:SF6">
    <property type="entry name" value="PHOSPHOENOLPYRUVATE-PROTEIN PHOSPHOTRANSFERASE"/>
    <property type="match status" value="1"/>
</dbReference>
<evidence type="ECO:0000256" key="1">
    <source>
        <dbReference type="ARBA" id="ARBA00000683"/>
    </source>
</evidence>
<dbReference type="SUPFAM" id="SSF55781">
    <property type="entry name" value="GAF domain-like"/>
    <property type="match status" value="1"/>
</dbReference>
<gene>
    <name evidence="15" type="ORF">GCM10017083_34840</name>
</gene>
<evidence type="ECO:0000259" key="14">
    <source>
        <dbReference type="SMART" id="SM00065"/>
    </source>
</evidence>
<dbReference type="InterPro" id="IPR036618">
    <property type="entry name" value="PtsI_HPr-bd_sf"/>
</dbReference>
<dbReference type="PROSITE" id="PS00742">
    <property type="entry name" value="PEP_ENZYMES_2"/>
    <property type="match status" value="1"/>
</dbReference>
<proteinExistence type="inferred from homology"/>
<dbReference type="EC" id="2.7.3.9" evidence="5"/>
<dbReference type="InterPro" id="IPR003018">
    <property type="entry name" value="GAF"/>
</dbReference>
<dbReference type="Gene3D" id="3.50.30.10">
    <property type="entry name" value="Phosphohistidine domain"/>
    <property type="match status" value="1"/>
</dbReference>
<keyword evidence="16" id="KW-1185">Reference proteome</keyword>
<keyword evidence="11" id="KW-0479">Metal-binding</keyword>
<evidence type="ECO:0000256" key="5">
    <source>
        <dbReference type="ARBA" id="ARBA00012232"/>
    </source>
</evidence>
<dbReference type="EMBL" id="BMZS01000008">
    <property type="protein sequence ID" value="GHD55634.1"/>
    <property type="molecule type" value="Genomic_DNA"/>
</dbReference>
<dbReference type="InterPro" id="IPR050499">
    <property type="entry name" value="PEP-utilizing_PTS_enzyme"/>
</dbReference>
<dbReference type="Pfam" id="PF02896">
    <property type="entry name" value="PEP-utilizers_C"/>
    <property type="match status" value="1"/>
</dbReference>
<dbReference type="RefSeq" id="WP_189991951.1">
    <property type="nucleotide sequence ID" value="NZ_BMZS01000008.1"/>
</dbReference>
<keyword evidence="9" id="KW-0808">Transferase</keyword>
<comment type="cofactor">
    <cofactor evidence="2">
        <name>Mg(2+)</name>
        <dbReference type="ChEBI" id="CHEBI:18420"/>
    </cofactor>
</comment>
<dbReference type="InterPro" id="IPR015813">
    <property type="entry name" value="Pyrv/PenolPyrv_kinase-like_dom"/>
</dbReference>
<sequence length="751" mass="81904">MLRLLRDVMAGGGTPQERLDSIVKTIAGAMGAEVCSIYVRRAGNVLELCATEGLNPEALYRTRMKFGEGLVGHIADTGRPVALAEAQTHPKFAYFPETGEEIYHSLMGVPIRRSERVHGVLVIQHTAARQYTEEEVESVETLAMVLAEMISGGEIPGSAANRGDGTPVRIGGTRINGGLAIGRARLHRPRIVIHRVVAEDPEDERRRLDAALSAMHDSLDRLLDSDAMAAAGEHREVLETYRIIASDAGWIGRIREAIVGGLTAEAAIQRVRDDTRARMAGVTDPYIRERLADFEDVALRLMQHLSPDSTPDDEAEPEGDWILIARSLGPAEILDYDQSRLRGLALEEGSATAHVAIVARALDIPVVGRLPNLLGEVEPGDPLIVDGDHAQVFVRPGEDARASFRAGMAVRAEQRARYAALRDRPAVSIDGVRVSLLMNAGLLVDVAQMAAAGAEGVGLYRTEIPFLVRREYPDVEAQTLLYRRVLVAAEGRPVTFRTLDAGGDKRLPSFEHEPEENPALGWRALRIGLDRPSLLRQQMRALIRAAEGRPLRVMVPMVTTVEEFRAARSLLDLELQRARDRGVAEPADVAVGAMVEVPALVLAIEALAREADFLSVGSNDLHQFLYAADRGGERVANRYDTLDPVFLRVLQRIAQAGEAAGIPVTVCGEMAGRPLEALVLAALGYRALSMSPISIGAVKESILAANISELRDYVNYLTKLSSSSVRNRLQNYVSERLRDRSDDHPPITPDD</sequence>
<keyword evidence="10" id="KW-0598">Phosphotransferase system</keyword>
<keyword evidence="8" id="KW-0762">Sugar transport</keyword>
<evidence type="ECO:0000256" key="3">
    <source>
        <dbReference type="ARBA" id="ARBA00004496"/>
    </source>
</evidence>
<feature type="domain" description="GAF" evidence="14">
    <location>
        <begin position="14"/>
        <end position="160"/>
    </location>
</feature>
<dbReference type="Gene3D" id="3.30.450.40">
    <property type="match status" value="1"/>
</dbReference>
<dbReference type="InterPro" id="IPR036637">
    <property type="entry name" value="Phosphohistidine_dom_sf"/>
</dbReference>
<comment type="similarity">
    <text evidence="4">Belongs to the PEP-utilizing enzyme family.</text>
</comment>
<evidence type="ECO:0000256" key="9">
    <source>
        <dbReference type="ARBA" id="ARBA00022679"/>
    </source>
</evidence>
<comment type="subcellular location">
    <subcellularLocation>
        <location evidence="3">Cytoplasm</location>
    </subcellularLocation>
</comment>
<dbReference type="SMART" id="SM00065">
    <property type="entry name" value="GAF"/>
    <property type="match status" value="1"/>
</dbReference>
<organism evidence="15 16">
    <name type="scientific">Thalassobaculum fulvum</name>
    <dbReference type="NCBI Taxonomy" id="1633335"/>
    <lineage>
        <taxon>Bacteria</taxon>
        <taxon>Pseudomonadati</taxon>
        <taxon>Pseudomonadota</taxon>
        <taxon>Alphaproteobacteria</taxon>
        <taxon>Rhodospirillales</taxon>
        <taxon>Thalassobaculaceae</taxon>
        <taxon>Thalassobaculum</taxon>
    </lineage>
</organism>
<evidence type="ECO:0000256" key="4">
    <source>
        <dbReference type="ARBA" id="ARBA00007837"/>
    </source>
</evidence>
<dbReference type="NCBIfam" id="TIGR01417">
    <property type="entry name" value="PTS_I_fam"/>
    <property type="match status" value="1"/>
</dbReference>
<dbReference type="GO" id="GO:0016301">
    <property type="term" value="F:kinase activity"/>
    <property type="evidence" value="ECO:0007669"/>
    <property type="project" value="UniProtKB-KW"/>
</dbReference>
<evidence type="ECO:0000256" key="8">
    <source>
        <dbReference type="ARBA" id="ARBA00022597"/>
    </source>
</evidence>
<keyword evidence="7" id="KW-0963">Cytoplasm</keyword>
<evidence type="ECO:0000256" key="11">
    <source>
        <dbReference type="ARBA" id="ARBA00022723"/>
    </source>
</evidence>
<dbReference type="Gene3D" id="1.10.274.10">
    <property type="entry name" value="PtsI, HPr-binding domain"/>
    <property type="match status" value="1"/>
</dbReference>
<evidence type="ECO:0000256" key="10">
    <source>
        <dbReference type="ARBA" id="ARBA00022683"/>
    </source>
</evidence>
<evidence type="ECO:0000256" key="13">
    <source>
        <dbReference type="ARBA" id="ARBA00022842"/>
    </source>
</evidence>
<dbReference type="Proteomes" id="UP000630353">
    <property type="component" value="Unassembled WGS sequence"/>
</dbReference>
<dbReference type="Pfam" id="PF05524">
    <property type="entry name" value="PEP-utilisers_N"/>
    <property type="match status" value="1"/>
</dbReference>
<comment type="caution">
    <text evidence="15">The sequence shown here is derived from an EMBL/GenBank/DDBJ whole genome shotgun (WGS) entry which is preliminary data.</text>
</comment>
<dbReference type="PANTHER" id="PTHR46244">
    <property type="entry name" value="PHOSPHOENOLPYRUVATE-PROTEIN PHOSPHOTRANSFERASE"/>
    <property type="match status" value="1"/>
</dbReference>
<dbReference type="SUPFAM" id="SSF47831">
    <property type="entry name" value="Enzyme I of the PEP:sugar phosphotransferase system HPr-binding (sub)domain"/>
    <property type="match status" value="1"/>
</dbReference>
<dbReference type="SUPFAM" id="SSF52009">
    <property type="entry name" value="Phosphohistidine domain"/>
    <property type="match status" value="1"/>
</dbReference>
<evidence type="ECO:0000256" key="2">
    <source>
        <dbReference type="ARBA" id="ARBA00001946"/>
    </source>
</evidence>